<evidence type="ECO:0000256" key="1">
    <source>
        <dbReference type="SAM" id="Phobius"/>
    </source>
</evidence>
<dbReference type="PANTHER" id="PTHR23028">
    <property type="entry name" value="ACETYLTRANSFERASE"/>
    <property type="match status" value="1"/>
</dbReference>
<organism evidence="3 4">
    <name type="scientific">Terriglobus roseus (strain DSM 18391 / NRRL B-41598 / KBS 63)</name>
    <dbReference type="NCBI Taxonomy" id="926566"/>
    <lineage>
        <taxon>Bacteria</taxon>
        <taxon>Pseudomonadati</taxon>
        <taxon>Acidobacteriota</taxon>
        <taxon>Terriglobia</taxon>
        <taxon>Terriglobales</taxon>
        <taxon>Acidobacteriaceae</taxon>
        <taxon>Terriglobus</taxon>
    </lineage>
</organism>
<keyword evidence="4" id="KW-1185">Reference proteome</keyword>
<evidence type="ECO:0000259" key="2">
    <source>
        <dbReference type="Pfam" id="PF01757"/>
    </source>
</evidence>
<dbReference type="PANTHER" id="PTHR23028:SF53">
    <property type="entry name" value="ACYL_TRANSF_3 DOMAIN-CONTAINING PROTEIN"/>
    <property type="match status" value="1"/>
</dbReference>
<keyword evidence="1" id="KW-0472">Membrane</keyword>
<dbReference type="Proteomes" id="UP000006056">
    <property type="component" value="Chromosome"/>
</dbReference>
<dbReference type="InterPro" id="IPR002656">
    <property type="entry name" value="Acyl_transf_3_dom"/>
</dbReference>
<feature type="domain" description="Acyltransferase 3" evidence="2">
    <location>
        <begin position="15"/>
        <end position="343"/>
    </location>
</feature>
<evidence type="ECO:0000313" key="3">
    <source>
        <dbReference type="EMBL" id="AFL88152.1"/>
    </source>
</evidence>
<dbReference type="GO" id="GO:0000271">
    <property type="term" value="P:polysaccharide biosynthetic process"/>
    <property type="evidence" value="ECO:0007669"/>
    <property type="project" value="TreeGrafter"/>
</dbReference>
<name>I3ZFY4_TERRK</name>
<dbReference type="RefSeq" id="WP_014785721.1">
    <property type="nucleotide sequence ID" value="NC_018014.1"/>
</dbReference>
<feature type="transmembrane region" description="Helical" evidence="1">
    <location>
        <begin position="118"/>
        <end position="142"/>
    </location>
</feature>
<dbReference type="GO" id="GO:0016020">
    <property type="term" value="C:membrane"/>
    <property type="evidence" value="ECO:0007669"/>
    <property type="project" value="TreeGrafter"/>
</dbReference>
<proteinExistence type="predicted"/>
<dbReference type="eggNOG" id="COG1835">
    <property type="taxonomic scope" value="Bacteria"/>
</dbReference>
<accession>I3ZFY4</accession>
<feature type="transmembrane region" description="Helical" evidence="1">
    <location>
        <begin position="328"/>
        <end position="349"/>
    </location>
</feature>
<feature type="transmembrane region" description="Helical" evidence="1">
    <location>
        <begin position="20"/>
        <end position="38"/>
    </location>
</feature>
<feature type="transmembrane region" description="Helical" evidence="1">
    <location>
        <begin position="94"/>
        <end position="112"/>
    </location>
</feature>
<reference evidence="3 4" key="1">
    <citation type="submission" date="2012-06" db="EMBL/GenBank/DDBJ databases">
        <title>Complete genome of Terriglobus roseus DSM 18391.</title>
        <authorList>
            <consortium name="US DOE Joint Genome Institute (JGI-PGF)"/>
            <person name="Lucas S."/>
            <person name="Copeland A."/>
            <person name="Lapidus A."/>
            <person name="Glavina del Rio T."/>
            <person name="Dalin E."/>
            <person name="Tice H."/>
            <person name="Bruce D."/>
            <person name="Goodwin L."/>
            <person name="Pitluck S."/>
            <person name="Peters L."/>
            <person name="Mikhailova N."/>
            <person name="Munk A.C.C."/>
            <person name="Kyrpides N."/>
            <person name="Mavromatis K."/>
            <person name="Ivanova N."/>
            <person name="Brettin T."/>
            <person name="Detter J.C."/>
            <person name="Han C."/>
            <person name="Larimer F."/>
            <person name="Land M."/>
            <person name="Hauser L."/>
            <person name="Markowitz V."/>
            <person name="Cheng J.-F."/>
            <person name="Hugenholtz P."/>
            <person name="Woyke T."/>
            <person name="Wu D."/>
            <person name="Brambilla E."/>
            <person name="Klenk H.-P."/>
            <person name="Eisen J.A."/>
        </authorList>
    </citation>
    <scope>NUCLEOTIDE SEQUENCE [LARGE SCALE GENOMIC DNA]</scope>
    <source>
        <strain evidence="4">DSM 18391 / NRRL B-41598 / KBS 63</strain>
    </source>
</reference>
<dbReference type="STRING" id="926566.Terro_1860"/>
<keyword evidence="3" id="KW-0808">Transferase</keyword>
<feature type="transmembrane region" description="Helical" evidence="1">
    <location>
        <begin position="169"/>
        <end position="189"/>
    </location>
</feature>
<dbReference type="OrthoDB" id="9796461at2"/>
<evidence type="ECO:0000313" key="4">
    <source>
        <dbReference type="Proteomes" id="UP000006056"/>
    </source>
</evidence>
<keyword evidence="1" id="KW-0812">Transmembrane</keyword>
<protein>
    <submittedName>
        <fullName evidence="3">Putative acyltransferase</fullName>
    </submittedName>
</protein>
<keyword evidence="3" id="KW-0012">Acyltransferase</keyword>
<dbReference type="HOGENOM" id="CLU_005679_1_2_0"/>
<dbReference type="Pfam" id="PF01757">
    <property type="entry name" value="Acyl_transf_3"/>
    <property type="match status" value="1"/>
</dbReference>
<gene>
    <name evidence="3" type="ordered locus">Terro_1860</name>
</gene>
<dbReference type="InterPro" id="IPR050879">
    <property type="entry name" value="Acyltransferase_3"/>
</dbReference>
<keyword evidence="1" id="KW-1133">Transmembrane helix</keyword>
<dbReference type="KEGG" id="trs:Terro_1860"/>
<dbReference type="AlphaFoldDB" id="I3ZFY4"/>
<sequence>MSPQPVPRPRLPHILELDGLRGIAALLVFFHHLSYVSITPTHGTFLIKTMYSLTSLAYGGVDLFFVLSGFLITNILIGERESKRYYKDFYWKRALRIFPLYVACLAFLLMTYPASWKYVVLALLFIANLSASFHVVALGPFWTLAIEEQFYILWPTVVRRRKIDHLQKTALGIVIACILLRLVAAHFGHHNYGLTPLRCDGLAGGALLACWWTRRGSPQGASLKENSMMAACFFIGVLLLLPEMTSLRAAHAAYFAAMSQTGLTLIALSVVAHIVSHTNASWLAWARSRALTFMGLISYAFYMIHGYVYISWDRHHDQLFLDENGPYLMRLVTVLAATIMLAVLSRYIIELPAQRLRKYVLPKH</sequence>
<feature type="transmembrane region" description="Helical" evidence="1">
    <location>
        <begin position="50"/>
        <end position="73"/>
    </location>
</feature>
<feature type="transmembrane region" description="Helical" evidence="1">
    <location>
        <begin position="253"/>
        <end position="276"/>
    </location>
</feature>
<dbReference type="EMBL" id="CP003379">
    <property type="protein sequence ID" value="AFL88152.1"/>
    <property type="molecule type" value="Genomic_DNA"/>
</dbReference>
<dbReference type="GO" id="GO:0016747">
    <property type="term" value="F:acyltransferase activity, transferring groups other than amino-acyl groups"/>
    <property type="evidence" value="ECO:0007669"/>
    <property type="project" value="InterPro"/>
</dbReference>
<feature type="transmembrane region" description="Helical" evidence="1">
    <location>
        <begin position="288"/>
        <end position="308"/>
    </location>
</feature>